<dbReference type="InterPro" id="IPR027417">
    <property type="entry name" value="P-loop_NTPase"/>
</dbReference>
<evidence type="ECO:0000256" key="9">
    <source>
        <dbReference type="RuleBase" id="RU365094"/>
    </source>
</evidence>
<protein>
    <recommendedName>
        <fullName evidence="2 9">Cell division ATP-binding protein FtsE</fullName>
    </recommendedName>
</protein>
<keyword evidence="6 9" id="KW-0067">ATP-binding</keyword>
<evidence type="ECO:0000256" key="1">
    <source>
        <dbReference type="ARBA" id="ARBA00005417"/>
    </source>
</evidence>
<evidence type="ECO:0000256" key="3">
    <source>
        <dbReference type="ARBA" id="ARBA00022475"/>
    </source>
</evidence>
<dbReference type="GO" id="GO:0051301">
    <property type="term" value="P:cell division"/>
    <property type="evidence" value="ECO:0007669"/>
    <property type="project" value="UniProtKB-UniRule"/>
</dbReference>
<dbReference type="RefSeq" id="WP_131748641.1">
    <property type="nucleotide sequence ID" value="NZ_CAACYI010000001.1"/>
</dbReference>
<comment type="subunit">
    <text evidence="9">Homodimer. Forms a membrane-associated complex with FtsX.</text>
</comment>
<dbReference type="Gene3D" id="3.40.50.300">
    <property type="entry name" value="P-loop containing nucleotide triphosphate hydrolases"/>
    <property type="match status" value="1"/>
</dbReference>
<sequence>MIIFNHVYKEYKNGVVALDDVTLEIPSGDFVFLVGASGAGKSTMIKLLIREEQVSKGSIRIDDTDITAMPKFKIPKLRREVGVVFQDYRLLNRKTVFENIAYALEITGESSREIKKRVEAVLETVHLEDKQNCYPTELSGGESQRVSIARAMIHRPKILVCDEPTGNLDFDTAKDIMDALDRFNQEGVTIVMATHAREIVDAMQKRVVSLDGGSILFDQESAGYYENPQTI</sequence>
<keyword evidence="3 9" id="KW-1003">Cell membrane</keyword>
<evidence type="ECO:0000313" key="11">
    <source>
        <dbReference type="EMBL" id="VFB16136.1"/>
    </source>
</evidence>
<reference evidence="11 12" key="1">
    <citation type="submission" date="2019-02" db="EMBL/GenBank/DDBJ databases">
        <authorList>
            <consortium name="Pathogen Informatics"/>
        </authorList>
    </citation>
    <scope>NUCLEOTIDE SEQUENCE [LARGE SCALE GENOMIC DNA]</scope>
    <source>
        <strain evidence="11 12">3012STDY7089603</strain>
    </source>
</reference>
<accession>A0A8H2QRR7</accession>
<dbReference type="GO" id="GO:0022857">
    <property type="term" value="F:transmembrane transporter activity"/>
    <property type="evidence" value="ECO:0007669"/>
    <property type="project" value="TreeGrafter"/>
</dbReference>
<comment type="caution">
    <text evidence="11">The sequence shown here is derived from an EMBL/GenBank/DDBJ whole genome shotgun (WGS) entry which is preliminary data.</text>
</comment>
<comment type="subcellular location">
    <subcellularLocation>
        <location evidence="9">Cell membrane</location>
        <topology evidence="9">Peripheral membrane protein</topology>
        <orientation evidence="9">Cytoplasmic side</orientation>
    </subcellularLocation>
</comment>
<organism evidence="11 12">
    <name type="scientific">Urinicoccus massiliensis</name>
    <dbReference type="NCBI Taxonomy" id="1723382"/>
    <lineage>
        <taxon>Bacteria</taxon>
        <taxon>Bacillati</taxon>
        <taxon>Bacillota</taxon>
        <taxon>Tissierellia</taxon>
        <taxon>Tissierellales</taxon>
        <taxon>Peptoniphilaceae</taxon>
        <taxon>Urinicoccus</taxon>
    </lineage>
</organism>
<dbReference type="GO" id="GO:0005524">
    <property type="term" value="F:ATP binding"/>
    <property type="evidence" value="ECO:0007669"/>
    <property type="project" value="UniProtKB-UniRule"/>
</dbReference>
<dbReference type="InterPro" id="IPR015854">
    <property type="entry name" value="ABC_transpr_LolD-like"/>
</dbReference>
<keyword evidence="8 9" id="KW-0131">Cell cycle</keyword>
<dbReference type="InterPro" id="IPR005286">
    <property type="entry name" value="Cell_div_FtsE"/>
</dbReference>
<dbReference type="PROSITE" id="PS00211">
    <property type="entry name" value="ABC_TRANSPORTER_1"/>
    <property type="match status" value="1"/>
</dbReference>
<dbReference type="EMBL" id="CAACYI010000001">
    <property type="protein sequence ID" value="VFB16136.1"/>
    <property type="molecule type" value="Genomic_DNA"/>
</dbReference>
<proteinExistence type="inferred from homology"/>
<dbReference type="FunFam" id="3.40.50.300:FF:000056">
    <property type="entry name" value="Cell division ATP-binding protein FtsE"/>
    <property type="match status" value="1"/>
</dbReference>
<keyword evidence="12" id="KW-1185">Reference proteome</keyword>
<name>A0A8H2QRR7_9FIRM</name>
<dbReference type="PANTHER" id="PTHR24220">
    <property type="entry name" value="IMPORT ATP-BINDING PROTEIN"/>
    <property type="match status" value="1"/>
</dbReference>
<evidence type="ECO:0000256" key="8">
    <source>
        <dbReference type="ARBA" id="ARBA00023306"/>
    </source>
</evidence>
<dbReference type="Proteomes" id="UP000377798">
    <property type="component" value="Unassembled WGS sequence"/>
</dbReference>
<evidence type="ECO:0000259" key="10">
    <source>
        <dbReference type="PROSITE" id="PS50893"/>
    </source>
</evidence>
<evidence type="ECO:0000256" key="7">
    <source>
        <dbReference type="ARBA" id="ARBA00023136"/>
    </source>
</evidence>
<dbReference type="GO" id="GO:0005886">
    <property type="term" value="C:plasma membrane"/>
    <property type="evidence" value="ECO:0007669"/>
    <property type="project" value="UniProtKB-SubCell"/>
</dbReference>
<dbReference type="InterPro" id="IPR003439">
    <property type="entry name" value="ABC_transporter-like_ATP-bd"/>
</dbReference>
<dbReference type="InterPro" id="IPR017871">
    <property type="entry name" value="ABC_transporter-like_CS"/>
</dbReference>
<dbReference type="SUPFAM" id="SSF52540">
    <property type="entry name" value="P-loop containing nucleoside triphosphate hydrolases"/>
    <property type="match status" value="1"/>
</dbReference>
<dbReference type="PANTHER" id="PTHR24220:SF470">
    <property type="entry name" value="CELL DIVISION ATP-BINDING PROTEIN FTSE"/>
    <property type="match status" value="1"/>
</dbReference>
<evidence type="ECO:0000256" key="6">
    <source>
        <dbReference type="ARBA" id="ARBA00022840"/>
    </source>
</evidence>
<keyword evidence="5 9" id="KW-0547">Nucleotide-binding</keyword>
<dbReference type="PROSITE" id="PS50893">
    <property type="entry name" value="ABC_TRANSPORTER_2"/>
    <property type="match status" value="1"/>
</dbReference>
<dbReference type="AlphaFoldDB" id="A0A8H2QRR7"/>
<evidence type="ECO:0000256" key="2">
    <source>
        <dbReference type="ARBA" id="ARBA00020019"/>
    </source>
</evidence>
<feature type="domain" description="ABC transporter" evidence="10">
    <location>
        <begin position="2"/>
        <end position="231"/>
    </location>
</feature>
<keyword evidence="7 9" id="KW-0472">Membrane</keyword>
<evidence type="ECO:0000256" key="5">
    <source>
        <dbReference type="ARBA" id="ARBA00022741"/>
    </source>
</evidence>
<comment type="similarity">
    <text evidence="1 9">Belongs to the ABC transporter superfamily.</text>
</comment>
<dbReference type="SMART" id="SM00382">
    <property type="entry name" value="AAA"/>
    <property type="match status" value="1"/>
</dbReference>
<evidence type="ECO:0000256" key="4">
    <source>
        <dbReference type="ARBA" id="ARBA00022618"/>
    </source>
</evidence>
<dbReference type="Pfam" id="PF00005">
    <property type="entry name" value="ABC_tran"/>
    <property type="match status" value="1"/>
</dbReference>
<gene>
    <name evidence="9 11" type="primary">ftsE</name>
    <name evidence="11" type="ORF">NCTC13150_00653</name>
</gene>
<dbReference type="NCBIfam" id="TIGR02673">
    <property type="entry name" value="FtsE"/>
    <property type="match status" value="1"/>
</dbReference>
<comment type="function">
    <text evidence="9">Part of the ABC transporter FtsEX involved in cellular division.</text>
</comment>
<dbReference type="GO" id="GO:0016887">
    <property type="term" value="F:ATP hydrolysis activity"/>
    <property type="evidence" value="ECO:0007669"/>
    <property type="project" value="InterPro"/>
</dbReference>
<dbReference type="InterPro" id="IPR003593">
    <property type="entry name" value="AAA+_ATPase"/>
</dbReference>
<keyword evidence="4 9" id="KW-0132">Cell division</keyword>
<evidence type="ECO:0000313" key="12">
    <source>
        <dbReference type="Proteomes" id="UP000377798"/>
    </source>
</evidence>